<dbReference type="Pfam" id="PF07980">
    <property type="entry name" value="SusD_RagB"/>
    <property type="match status" value="1"/>
</dbReference>
<keyword evidence="9" id="KW-1185">Reference proteome</keyword>
<dbReference type="GO" id="GO:0009279">
    <property type="term" value="C:cell outer membrane"/>
    <property type="evidence" value="ECO:0007669"/>
    <property type="project" value="UniProtKB-SubCell"/>
</dbReference>
<feature type="domain" description="SusD-like N-terminal" evidence="7">
    <location>
        <begin position="48"/>
        <end position="228"/>
    </location>
</feature>
<comment type="subcellular location">
    <subcellularLocation>
        <location evidence="1">Cell outer membrane</location>
    </subcellularLocation>
</comment>
<dbReference type="EMBL" id="JACIBY010000020">
    <property type="protein sequence ID" value="MBB3841695.1"/>
    <property type="molecule type" value="Genomic_DNA"/>
</dbReference>
<dbReference type="Pfam" id="PF14322">
    <property type="entry name" value="SusD-like_3"/>
    <property type="match status" value="1"/>
</dbReference>
<organism evidence="8 9">
    <name type="scientific">Runella defluvii</name>
    <dbReference type="NCBI Taxonomy" id="370973"/>
    <lineage>
        <taxon>Bacteria</taxon>
        <taxon>Pseudomonadati</taxon>
        <taxon>Bacteroidota</taxon>
        <taxon>Cytophagia</taxon>
        <taxon>Cytophagales</taxon>
        <taxon>Spirosomataceae</taxon>
        <taxon>Runella</taxon>
    </lineage>
</organism>
<evidence type="ECO:0000256" key="4">
    <source>
        <dbReference type="ARBA" id="ARBA00023136"/>
    </source>
</evidence>
<gene>
    <name evidence="8" type="ORF">FHS57_005724</name>
</gene>
<evidence type="ECO:0000259" key="7">
    <source>
        <dbReference type="Pfam" id="PF14322"/>
    </source>
</evidence>
<dbReference type="RefSeq" id="WP_183979524.1">
    <property type="nucleotide sequence ID" value="NZ_JACIBY010000020.1"/>
</dbReference>
<comment type="similarity">
    <text evidence="2">Belongs to the SusD family.</text>
</comment>
<feature type="domain" description="RagB/SusD" evidence="6">
    <location>
        <begin position="349"/>
        <end position="468"/>
    </location>
</feature>
<accession>A0A7W6ETC2</accession>
<proteinExistence type="inferred from homology"/>
<protein>
    <recommendedName>
        <fullName evidence="10">RagB/SusD family nutrient uptake outer membrane protein</fullName>
    </recommendedName>
</protein>
<dbReference type="PROSITE" id="PS51257">
    <property type="entry name" value="PROKAR_LIPOPROTEIN"/>
    <property type="match status" value="1"/>
</dbReference>
<evidence type="ECO:0000256" key="3">
    <source>
        <dbReference type="ARBA" id="ARBA00022729"/>
    </source>
</evidence>
<dbReference type="InterPro" id="IPR011990">
    <property type="entry name" value="TPR-like_helical_dom_sf"/>
</dbReference>
<keyword evidence="5" id="KW-0998">Cell outer membrane</keyword>
<dbReference type="AlphaFoldDB" id="A0A7W6ETC2"/>
<name>A0A7W6ETC2_9BACT</name>
<keyword evidence="4" id="KW-0472">Membrane</keyword>
<dbReference type="InterPro" id="IPR012944">
    <property type="entry name" value="SusD_RagB_dom"/>
</dbReference>
<evidence type="ECO:0000256" key="2">
    <source>
        <dbReference type="ARBA" id="ARBA00006275"/>
    </source>
</evidence>
<dbReference type="InterPro" id="IPR033985">
    <property type="entry name" value="SusD-like_N"/>
</dbReference>
<evidence type="ECO:0000259" key="6">
    <source>
        <dbReference type="Pfam" id="PF07980"/>
    </source>
</evidence>
<evidence type="ECO:0008006" key="10">
    <source>
        <dbReference type="Google" id="ProtNLM"/>
    </source>
</evidence>
<keyword evidence="3" id="KW-0732">Signal</keyword>
<evidence type="ECO:0000256" key="5">
    <source>
        <dbReference type="ARBA" id="ARBA00023237"/>
    </source>
</evidence>
<evidence type="ECO:0000256" key="1">
    <source>
        <dbReference type="ARBA" id="ARBA00004442"/>
    </source>
</evidence>
<dbReference type="CDD" id="cd08977">
    <property type="entry name" value="SusD"/>
    <property type="match status" value="1"/>
</dbReference>
<reference evidence="8 9" key="1">
    <citation type="submission" date="2020-08" db="EMBL/GenBank/DDBJ databases">
        <title>Genomic Encyclopedia of Type Strains, Phase IV (KMG-IV): sequencing the most valuable type-strain genomes for metagenomic binning, comparative biology and taxonomic classification.</title>
        <authorList>
            <person name="Goeker M."/>
        </authorList>
    </citation>
    <scope>NUCLEOTIDE SEQUENCE [LARGE SCALE GENOMIC DNA]</scope>
    <source>
        <strain evidence="8 9">DSM 17976</strain>
    </source>
</reference>
<comment type="caution">
    <text evidence="8">The sequence shown here is derived from an EMBL/GenBank/DDBJ whole genome shotgun (WGS) entry which is preliminary data.</text>
</comment>
<evidence type="ECO:0000313" key="8">
    <source>
        <dbReference type="EMBL" id="MBB3841695.1"/>
    </source>
</evidence>
<dbReference type="Gene3D" id="1.25.40.390">
    <property type="match status" value="1"/>
</dbReference>
<evidence type="ECO:0000313" key="9">
    <source>
        <dbReference type="Proteomes" id="UP000541352"/>
    </source>
</evidence>
<dbReference type="SUPFAM" id="SSF48452">
    <property type="entry name" value="TPR-like"/>
    <property type="match status" value="1"/>
</dbReference>
<sequence>MLTKQLKNISLVVLAMVATSCSDLLNTEPKQSISTEVALTDITGVRALLISVYDRLQPNTYYGARLMIAPEIMADNVRLTNTNSNRFFNERVNAPSAHMQAFWDNYAAINEANFIIKGIGGANTNEAEKAQIKAEALFLRALLYFDMARVFCYEPTKVVGGANLGMILRTEPTDDVTKADFKSRATIEETYQLIEKDLKEAIALFPATGNRLRANKAAANALLARVYLYWEKYADAITYATAALDAPNGAALATGANYAAAFTSAPNTESLFEINYVQATESLGANESMHSLTTNLTTGNWADVVPTNELLALYEATDVRRTQAMFAGVKGGESVVFSRKYPGSRGPFTDNIPVIRFSEVLLIRAEAYAATGKDDLALADLNRIRTRSGATPVAATVKGADLIEAIMVERRLELYLEGHRFFDLKRRGQTITKASLSAVVPYDDFRILAPLPTAQVQLNSSLKQNRGY</sequence>
<dbReference type="Proteomes" id="UP000541352">
    <property type="component" value="Unassembled WGS sequence"/>
</dbReference>